<dbReference type="PROSITE" id="PS50995">
    <property type="entry name" value="HTH_MARR_2"/>
    <property type="match status" value="1"/>
</dbReference>
<dbReference type="InterPro" id="IPR000835">
    <property type="entry name" value="HTH_MarR-typ"/>
</dbReference>
<dbReference type="InterPro" id="IPR039422">
    <property type="entry name" value="MarR/SlyA-like"/>
</dbReference>
<dbReference type="SMART" id="SM00347">
    <property type="entry name" value="HTH_MARR"/>
    <property type="match status" value="1"/>
</dbReference>
<dbReference type="GO" id="GO:0003700">
    <property type="term" value="F:DNA-binding transcription factor activity"/>
    <property type="evidence" value="ECO:0007669"/>
    <property type="project" value="InterPro"/>
</dbReference>
<organism evidence="2 3">
    <name type="scientific">Polymorphum gilvum (strain LMG 25793 / CGMCC 1.9160 / SL003B-26A1)</name>
    <dbReference type="NCBI Taxonomy" id="991905"/>
    <lineage>
        <taxon>Bacteria</taxon>
        <taxon>Pseudomonadati</taxon>
        <taxon>Pseudomonadota</taxon>
        <taxon>Alphaproteobacteria</taxon>
        <taxon>Rhodobacterales</taxon>
        <taxon>Paracoccaceae</taxon>
        <taxon>Polymorphum</taxon>
    </lineage>
</organism>
<dbReference type="OrthoDB" id="8906692at2"/>
<dbReference type="Gene3D" id="1.10.10.10">
    <property type="entry name" value="Winged helix-like DNA-binding domain superfamily/Winged helix DNA-binding domain"/>
    <property type="match status" value="1"/>
</dbReference>
<dbReference type="Pfam" id="PF12802">
    <property type="entry name" value="MarR_2"/>
    <property type="match status" value="1"/>
</dbReference>
<dbReference type="STRING" id="991905.SL003B_2431"/>
<dbReference type="PANTHER" id="PTHR33164">
    <property type="entry name" value="TRANSCRIPTIONAL REGULATOR, MARR FAMILY"/>
    <property type="match status" value="1"/>
</dbReference>
<dbReference type="PANTHER" id="PTHR33164:SF43">
    <property type="entry name" value="HTH-TYPE TRANSCRIPTIONAL REPRESSOR YETL"/>
    <property type="match status" value="1"/>
</dbReference>
<evidence type="ECO:0000259" key="1">
    <source>
        <dbReference type="PROSITE" id="PS50995"/>
    </source>
</evidence>
<evidence type="ECO:0000313" key="3">
    <source>
        <dbReference type="Proteomes" id="UP000008130"/>
    </source>
</evidence>
<reference evidence="2 3" key="1">
    <citation type="journal article" date="2011" name="J. Bacteriol.">
        <title>Complete genome sequence of Polymorphum gilvum SL003B-26A1T, a crude oil-degrading bacterium from oil-polluted saline soil.</title>
        <authorList>
            <person name="Li S.G."/>
            <person name="Tang Y.Q."/>
            <person name="Nie Y."/>
            <person name="Cai M."/>
            <person name="Wu X.L."/>
        </authorList>
    </citation>
    <scope>NUCLEOTIDE SEQUENCE [LARGE SCALE GENOMIC DNA]</scope>
    <source>
        <strain evidence="3">LMG 25793 / CGMCC 1.9160 / SL003B-26A1</strain>
    </source>
</reference>
<dbReference type="KEGG" id="pgv:SL003B_2431"/>
<evidence type="ECO:0000313" key="2">
    <source>
        <dbReference type="EMBL" id="ADZ70856.1"/>
    </source>
</evidence>
<dbReference type="RefSeq" id="WP_013653171.1">
    <property type="nucleotide sequence ID" value="NC_015259.1"/>
</dbReference>
<dbReference type="Proteomes" id="UP000008130">
    <property type="component" value="Chromosome"/>
</dbReference>
<gene>
    <name evidence="2" type="ordered locus">SL003B_2431</name>
</gene>
<feature type="domain" description="HTH marR-type" evidence="1">
    <location>
        <begin position="24"/>
        <end position="157"/>
    </location>
</feature>
<name>F2J1Q5_POLGS</name>
<dbReference type="SUPFAM" id="SSF46785">
    <property type="entry name" value="Winged helix' DNA-binding domain"/>
    <property type="match status" value="1"/>
</dbReference>
<dbReference type="InterPro" id="IPR036390">
    <property type="entry name" value="WH_DNA-bd_sf"/>
</dbReference>
<dbReference type="HOGENOM" id="CLU_083287_8_0_5"/>
<dbReference type="EMBL" id="CP002568">
    <property type="protein sequence ID" value="ADZ70856.1"/>
    <property type="molecule type" value="Genomic_DNA"/>
</dbReference>
<dbReference type="eggNOG" id="COG1846">
    <property type="taxonomic scope" value="Bacteria"/>
</dbReference>
<accession>F2J1Q5</accession>
<sequence length="170" mass="18457">MKSVPDGPIHQAGLFDAEPPVGLDNFLPLKLIAAARLVERRLARALQADHGLALAEWQVLAALIEVEDLSVRDLGPRTGLDAVAISRAAMRLTDRKLVKKAENRKDRRLVVLRPTRAGRQLGAGIAARLAPLEAEILRGVGVSDRIRLSNLLGALQLREPVVQARPRSAN</sequence>
<dbReference type="GO" id="GO:0006950">
    <property type="term" value="P:response to stress"/>
    <property type="evidence" value="ECO:0007669"/>
    <property type="project" value="TreeGrafter"/>
</dbReference>
<dbReference type="AlphaFoldDB" id="F2J1Q5"/>
<keyword evidence="3" id="KW-1185">Reference proteome</keyword>
<protein>
    <submittedName>
        <fullName evidence="2">Transcriptional regulator, MarR family</fullName>
    </submittedName>
</protein>
<dbReference type="InterPro" id="IPR036388">
    <property type="entry name" value="WH-like_DNA-bd_sf"/>
</dbReference>
<proteinExistence type="predicted"/>